<dbReference type="GO" id="GO:0032993">
    <property type="term" value="C:protein-DNA complex"/>
    <property type="evidence" value="ECO:0007669"/>
    <property type="project" value="TreeGrafter"/>
</dbReference>
<dbReference type="InterPro" id="IPR039420">
    <property type="entry name" value="WalR-like"/>
</dbReference>
<dbReference type="GO" id="GO:0005829">
    <property type="term" value="C:cytosol"/>
    <property type="evidence" value="ECO:0007669"/>
    <property type="project" value="TreeGrafter"/>
</dbReference>
<evidence type="ECO:0000256" key="6">
    <source>
        <dbReference type="PROSITE-ProRule" id="PRU00169"/>
    </source>
</evidence>
<dbReference type="SMART" id="SM00448">
    <property type="entry name" value="REC"/>
    <property type="match status" value="1"/>
</dbReference>
<dbReference type="InterPro" id="IPR016032">
    <property type="entry name" value="Sig_transdc_resp-reg_C-effctor"/>
</dbReference>
<keyword evidence="2" id="KW-0902">Two-component regulatory system</keyword>
<dbReference type="InterPro" id="IPR036388">
    <property type="entry name" value="WH-like_DNA-bd_sf"/>
</dbReference>
<dbReference type="Pfam" id="PF00486">
    <property type="entry name" value="Trans_reg_C"/>
    <property type="match status" value="1"/>
</dbReference>
<dbReference type="Gene3D" id="3.40.50.2300">
    <property type="match status" value="1"/>
</dbReference>
<keyword evidence="11" id="KW-1185">Reference proteome</keyword>
<evidence type="ECO:0000259" key="8">
    <source>
        <dbReference type="PROSITE" id="PS50110"/>
    </source>
</evidence>
<dbReference type="PROSITE" id="PS50110">
    <property type="entry name" value="RESPONSE_REGULATORY"/>
    <property type="match status" value="1"/>
</dbReference>
<dbReference type="Gene3D" id="1.10.10.10">
    <property type="entry name" value="Winged helix-like DNA-binding domain superfamily/Winged helix DNA-binding domain"/>
    <property type="match status" value="1"/>
</dbReference>
<dbReference type="PROSITE" id="PS51755">
    <property type="entry name" value="OMPR_PHOB"/>
    <property type="match status" value="1"/>
</dbReference>
<evidence type="ECO:0000256" key="2">
    <source>
        <dbReference type="ARBA" id="ARBA00023012"/>
    </source>
</evidence>
<keyword evidence="5" id="KW-0804">Transcription</keyword>
<dbReference type="PANTHER" id="PTHR48111">
    <property type="entry name" value="REGULATOR OF RPOS"/>
    <property type="match status" value="1"/>
</dbReference>
<dbReference type="AlphaFoldDB" id="A0A3L9Y4M9"/>
<keyword evidence="4 7" id="KW-0238">DNA-binding</keyword>
<dbReference type="SUPFAM" id="SSF52172">
    <property type="entry name" value="CheY-like"/>
    <property type="match status" value="1"/>
</dbReference>
<dbReference type="GO" id="GO:0000156">
    <property type="term" value="F:phosphorelay response regulator activity"/>
    <property type="evidence" value="ECO:0007669"/>
    <property type="project" value="TreeGrafter"/>
</dbReference>
<evidence type="ECO:0000256" key="4">
    <source>
        <dbReference type="ARBA" id="ARBA00023125"/>
    </source>
</evidence>
<evidence type="ECO:0000256" key="7">
    <source>
        <dbReference type="PROSITE-ProRule" id="PRU01091"/>
    </source>
</evidence>
<evidence type="ECO:0000313" key="11">
    <source>
        <dbReference type="Proteomes" id="UP000281343"/>
    </source>
</evidence>
<dbReference type="SUPFAM" id="SSF46894">
    <property type="entry name" value="C-terminal effector domain of the bipartite response regulators"/>
    <property type="match status" value="1"/>
</dbReference>
<keyword evidence="1 6" id="KW-0597">Phosphoprotein</keyword>
<gene>
    <name evidence="10" type="ORF">D9R08_09240</name>
</gene>
<feature type="domain" description="Response regulatory" evidence="8">
    <location>
        <begin position="4"/>
        <end position="117"/>
    </location>
</feature>
<proteinExistence type="predicted"/>
<comment type="caution">
    <text evidence="10">The sequence shown here is derived from an EMBL/GenBank/DDBJ whole genome shotgun (WGS) entry which is preliminary data.</text>
</comment>
<dbReference type="OrthoDB" id="9802426at2"/>
<dbReference type="SMART" id="SM00862">
    <property type="entry name" value="Trans_reg_C"/>
    <property type="match status" value="1"/>
</dbReference>
<feature type="domain" description="OmpR/PhoB-type" evidence="9">
    <location>
        <begin position="132"/>
        <end position="232"/>
    </location>
</feature>
<dbReference type="PANTHER" id="PTHR48111:SF4">
    <property type="entry name" value="DNA-BINDING DUAL TRANSCRIPTIONAL REGULATOR OMPR"/>
    <property type="match status" value="1"/>
</dbReference>
<dbReference type="Proteomes" id="UP000281343">
    <property type="component" value="Unassembled WGS sequence"/>
</dbReference>
<protein>
    <submittedName>
        <fullName evidence="10">DNA-binding response regulator</fullName>
    </submittedName>
</protein>
<name>A0A3L9Y4M9_9RHOB</name>
<dbReference type="EMBL" id="RCNT01000004">
    <property type="protein sequence ID" value="RMA42288.1"/>
    <property type="molecule type" value="Genomic_DNA"/>
</dbReference>
<feature type="modified residue" description="4-aspartylphosphate" evidence="6">
    <location>
        <position position="53"/>
    </location>
</feature>
<accession>A0A3L9Y4M9</accession>
<dbReference type="InterPro" id="IPR001789">
    <property type="entry name" value="Sig_transdc_resp-reg_receiver"/>
</dbReference>
<reference evidence="10 11" key="1">
    <citation type="submission" date="2018-10" db="EMBL/GenBank/DDBJ databases">
        <authorList>
            <person name="Jung H.S."/>
            <person name="Jeon C.O."/>
        </authorList>
    </citation>
    <scope>NUCLEOTIDE SEQUENCE [LARGE SCALE GENOMIC DNA]</scope>
    <source>
        <strain evidence="10 11">MA-7-27</strain>
    </source>
</reference>
<dbReference type="InterPro" id="IPR001867">
    <property type="entry name" value="OmpR/PhoB-type_DNA-bd"/>
</dbReference>
<dbReference type="RefSeq" id="WP_121897768.1">
    <property type="nucleotide sequence ID" value="NZ_RCNT01000004.1"/>
</dbReference>
<dbReference type="Gene3D" id="6.10.250.690">
    <property type="match status" value="1"/>
</dbReference>
<dbReference type="Pfam" id="PF00072">
    <property type="entry name" value="Response_reg"/>
    <property type="match status" value="1"/>
</dbReference>
<dbReference type="GO" id="GO:0006355">
    <property type="term" value="P:regulation of DNA-templated transcription"/>
    <property type="evidence" value="ECO:0007669"/>
    <property type="project" value="InterPro"/>
</dbReference>
<evidence type="ECO:0000256" key="1">
    <source>
        <dbReference type="ARBA" id="ARBA00022553"/>
    </source>
</evidence>
<sequence>MADSILAVDDDRQLTKFLDRFLTKQGFDISTAGSGVQMGMAMEHRDFDLMILDVGLPDLDGFDIARELRKSSSMPIIFLTARDEIYDKIIGLEIGADDYLTKPFEPRELLARIRTVLRRRHMVADKTAEEETEHYSFAGLTLDIPRRTLFDQFIRPIPLTAMEFAILRCLVESSGQVVSRDRLMRELYGHSVTATNRAIDAHVARLRRKLGEAGLDRDLIRTVHGTGHVLTAVANACANGPTPAGADLLSA</sequence>
<evidence type="ECO:0000259" key="9">
    <source>
        <dbReference type="PROSITE" id="PS51755"/>
    </source>
</evidence>
<keyword evidence="3" id="KW-0805">Transcription regulation</keyword>
<evidence type="ECO:0000256" key="5">
    <source>
        <dbReference type="ARBA" id="ARBA00023163"/>
    </source>
</evidence>
<dbReference type="InterPro" id="IPR011006">
    <property type="entry name" value="CheY-like_superfamily"/>
</dbReference>
<evidence type="ECO:0000256" key="3">
    <source>
        <dbReference type="ARBA" id="ARBA00023015"/>
    </source>
</evidence>
<dbReference type="GO" id="GO:0000976">
    <property type="term" value="F:transcription cis-regulatory region binding"/>
    <property type="evidence" value="ECO:0007669"/>
    <property type="project" value="TreeGrafter"/>
</dbReference>
<organism evidence="10 11">
    <name type="scientific">Rhodophyticola porphyridii</name>
    <dbReference type="NCBI Taxonomy" id="1852017"/>
    <lineage>
        <taxon>Bacteria</taxon>
        <taxon>Pseudomonadati</taxon>
        <taxon>Pseudomonadota</taxon>
        <taxon>Alphaproteobacteria</taxon>
        <taxon>Rhodobacterales</taxon>
        <taxon>Roseobacteraceae</taxon>
        <taxon>Rhodophyticola</taxon>
    </lineage>
</organism>
<dbReference type="CDD" id="cd00383">
    <property type="entry name" value="trans_reg_C"/>
    <property type="match status" value="1"/>
</dbReference>
<evidence type="ECO:0000313" key="10">
    <source>
        <dbReference type="EMBL" id="RMA42288.1"/>
    </source>
</evidence>
<feature type="DNA-binding region" description="OmpR/PhoB-type" evidence="7">
    <location>
        <begin position="132"/>
        <end position="232"/>
    </location>
</feature>